<accession>A9NWX4</accession>
<dbReference type="EMBL" id="EF085839">
    <property type="protein sequence ID" value="ABK25135.1"/>
    <property type="molecule type" value="mRNA"/>
</dbReference>
<keyword evidence="1" id="KW-0472">Membrane</keyword>
<name>A9NWX4_PICSI</name>
<proteinExistence type="evidence at transcript level"/>
<dbReference type="AlphaFoldDB" id="A9NWX4"/>
<keyword evidence="1" id="KW-0812">Transmembrane</keyword>
<reference evidence="2" key="1">
    <citation type="journal article" date="2008" name="BMC Genomics">
        <title>A conifer genomics resource of 200,000 spruce (Picea spp.) ESTs and 6,464 high-quality, sequence-finished full-length cDNAs for Sitka spruce (Picea sitchensis).</title>
        <authorList>
            <person name="Ralph S.G."/>
            <person name="Chun H.J."/>
            <person name="Kolosova N."/>
            <person name="Cooper D."/>
            <person name="Oddy C."/>
            <person name="Ritland C.E."/>
            <person name="Kirkpatrick R."/>
            <person name="Moore R."/>
            <person name="Barber S."/>
            <person name="Holt R.A."/>
            <person name="Jones S.J."/>
            <person name="Marra M.A."/>
            <person name="Douglas C.J."/>
            <person name="Ritland K."/>
            <person name="Bohlmann J."/>
        </authorList>
    </citation>
    <scope>NUCLEOTIDE SEQUENCE</scope>
    <source>
        <tissue evidence="2">Bark</tissue>
    </source>
</reference>
<keyword evidence="1" id="KW-1133">Transmembrane helix</keyword>
<evidence type="ECO:0000313" key="2">
    <source>
        <dbReference type="EMBL" id="ABK25135.1"/>
    </source>
</evidence>
<sequence length="109" mass="12254">MAQSEMTKKPLEARLYVKAHRMPELGKLRENGPIDKMLWCIIYVLFAHSMLLLLFSSFSADSSFNICKILQNPIVRFYLAAMAAAIVVMLLFALCNLIAQSSADVQRDG</sequence>
<protein>
    <submittedName>
        <fullName evidence="2">Uncharacterized protein</fullName>
    </submittedName>
</protein>
<feature type="transmembrane region" description="Helical" evidence="1">
    <location>
        <begin position="37"/>
        <end position="58"/>
    </location>
</feature>
<organism evidence="2">
    <name type="scientific">Picea sitchensis</name>
    <name type="common">Sitka spruce</name>
    <name type="synonym">Pinus sitchensis</name>
    <dbReference type="NCBI Taxonomy" id="3332"/>
    <lineage>
        <taxon>Eukaryota</taxon>
        <taxon>Viridiplantae</taxon>
        <taxon>Streptophyta</taxon>
        <taxon>Embryophyta</taxon>
        <taxon>Tracheophyta</taxon>
        <taxon>Spermatophyta</taxon>
        <taxon>Pinopsida</taxon>
        <taxon>Pinidae</taxon>
        <taxon>Conifers I</taxon>
        <taxon>Pinales</taxon>
        <taxon>Pinaceae</taxon>
        <taxon>Picea</taxon>
    </lineage>
</organism>
<evidence type="ECO:0000256" key="1">
    <source>
        <dbReference type="SAM" id="Phobius"/>
    </source>
</evidence>
<feature type="transmembrane region" description="Helical" evidence="1">
    <location>
        <begin position="78"/>
        <end position="99"/>
    </location>
</feature>